<comment type="caution">
    <text evidence="2">The sequence shown here is derived from an EMBL/GenBank/DDBJ whole genome shotgun (WGS) entry which is preliminary data.</text>
</comment>
<proteinExistence type="predicted"/>
<name>A0A9W4WWG1_9GLOM</name>
<reference evidence="2" key="1">
    <citation type="submission" date="2022-08" db="EMBL/GenBank/DDBJ databases">
        <authorList>
            <person name="Kallberg Y."/>
            <person name="Tangrot J."/>
            <person name="Rosling A."/>
        </authorList>
    </citation>
    <scope>NUCLEOTIDE SEQUENCE</scope>
    <source>
        <strain evidence="2">Wild A</strain>
    </source>
</reference>
<gene>
    <name evidence="2" type="ORF">FWILDA_LOCUS3712</name>
</gene>
<dbReference type="Proteomes" id="UP001153678">
    <property type="component" value="Unassembled WGS sequence"/>
</dbReference>
<protein>
    <submittedName>
        <fullName evidence="2">146_t:CDS:1</fullName>
    </submittedName>
</protein>
<evidence type="ECO:0000313" key="3">
    <source>
        <dbReference type="Proteomes" id="UP001153678"/>
    </source>
</evidence>
<evidence type="ECO:0000256" key="1">
    <source>
        <dbReference type="SAM" id="MobiDB-lite"/>
    </source>
</evidence>
<accession>A0A9W4WWG1</accession>
<feature type="region of interest" description="Disordered" evidence="1">
    <location>
        <begin position="1"/>
        <end position="23"/>
    </location>
</feature>
<dbReference type="EMBL" id="CAMKVN010000511">
    <property type="protein sequence ID" value="CAI2168699.1"/>
    <property type="molecule type" value="Genomic_DNA"/>
</dbReference>
<keyword evidence="3" id="KW-1185">Reference proteome</keyword>
<feature type="compositionally biased region" description="Basic and acidic residues" evidence="1">
    <location>
        <begin position="12"/>
        <end position="21"/>
    </location>
</feature>
<evidence type="ECO:0000313" key="2">
    <source>
        <dbReference type="EMBL" id="CAI2168699.1"/>
    </source>
</evidence>
<organism evidence="2 3">
    <name type="scientific">Funneliformis geosporum</name>
    <dbReference type="NCBI Taxonomy" id="1117311"/>
    <lineage>
        <taxon>Eukaryota</taxon>
        <taxon>Fungi</taxon>
        <taxon>Fungi incertae sedis</taxon>
        <taxon>Mucoromycota</taxon>
        <taxon>Glomeromycotina</taxon>
        <taxon>Glomeromycetes</taxon>
        <taxon>Glomerales</taxon>
        <taxon>Glomeraceae</taxon>
        <taxon>Funneliformis</taxon>
    </lineage>
</organism>
<feature type="compositionally biased region" description="Basic residues" evidence="1">
    <location>
        <begin position="1"/>
        <end position="11"/>
    </location>
</feature>
<sequence>MTHPSKRKIKVKKQERDNDRRFAKKPQIIDDWGDVDDSGLDDEIDLLSEKEDKYNGCFKKLQKELLKLQRL</sequence>
<dbReference type="AlphaFoldDB" id="A0A9W4WWG1"/>